<gene>
    <name evidence="4" type="ORF">EPUL_000045</name>
</gene>
<keyword evidence="2" id="KW-1133">Transmembrane helix</keyword>
<dbReference type="Gene3D" id="3.10.580.10">
    <property type="entry name" value="CBS-domain"/>
    <property type="match status" value="1"/>
</dbReference>
<dbReference type="InterPro" id="IPR045095">
    <property type="entry name" value="ACDP"/>
</dbReference>
<sequence>MGVLRALNSTINRAGIFIKAKDLAETTGRLSSESVENSISLQHKYRIGLCILAITLLIFAGLSTGLILAICGLDQVWLHMKSITATPKERERIRVITHLKSHGTWMLCSLIICTVACSEYFPFVIQNLFLGPPWIAILISTICITIFVELIPQFFIPARPLTWGYYCRPMIWTCMWVTAVVSWPISLFLSHISLTTNDRSVFSNHELKAFIKYHEKSEKKGGGLSREASQIMIGALNLDNCVIGESLLGQESHNLHTKNKSEIAAQISQKDMIKSWSSVKTIDIDDMINNDFIKKISYWSYSRLPVVGAHRRQQCSQKNKLEYYSEDIQIYGSLHLNNLMKYIDTGNSSLLSVRDLPLDPLPIVQVNMSAYALLKMFENGVSKMAIVIPTKNQEQITFLERMPRKISICSHVSTKDCLYTQAINFKAQQDLKKSAQTKYLDNTINANNPNDFQNNFYGKKIARPIGLITLDDLIGTIFQRTRRNEKVVNGRCSDNSPTKNGLRNTICNLNDAYNITLTRSDENPQHQCKYPTKYKETTFINGTNDRKFHHHLPPSLDNQEARNKQVNSSNFKLGNSINDKRRDSADTRFVSHMSRVKSLFDLRLLSDDSNPGTTSKNNTFPSQNNSLINIEGPIRYSSAGTVVPVLPKISRVTPFSCQNESGYDVIKTYKETQQLSLSPGPKNAFRSLSSPELPINPLDSNHGCIGDSFREKTEVINKENLASKYLSYTLPRLKGTNSNLSPDQKKMIYDDRTLLPSQRRIALRSTSLYTNHN</sequence>
<dbReference type="GO" id="GO:0005737">
    <property type="term" value="C:cytoplasm"/>
    <property type="evidence" value="ECO:0007669"/>
    <property type="project" value="TreeGrafter"/>
</dbReference>
<dbReference type="PANTHER" id="PTHR12064">
    <property type="entry name" value="METAL TRANSPORTER CNNM"/>
    <property type="match status" value="1"/>
</dbReference>
<dbReference type="OrthoDB" id="5353557at2759"/>
<feature type="transmembrane region" description="Helical" evidence="2">
    <location>
        <begin position="170"/>
        <end position="189"/>
    </location>
</feature>
<evidence type="ECO:0000259" key="3">
    <source>
        <dbReference type="Pfam" id="PF01595"/>
    </source>
</evidence>
<dbReference type="InterPro" id="IPR002550">
    <property type="entry name" value="CNNM"/>
</dbReference>
<accession>A0A2S4Q2B5</accession>
<dbReference type="InterPro" id="IPR046342">
    <property type="entry name" value="CBS_dom_sf"/>
</dbReference>
<name>A0A2S4Q2B5_9PEZI</name>
<dbReference type="STRING" id="225359.A0A2S4Q2B5"/>
<comment type="caution">
    <text evidence="4">The sequence shown here is derived from an EMBL/GenBank/DDBJ whole genome shotgun (WGS) entry which is preliminary data.</text>
</comment>
<dbReference type="GO" id="GO:0010960">
    <property type="term" value="P:magnesium ion homeostasis"/>
    <property type="evidence" value="ECO:0007669"/>
    <property type="project" value="InterPro"/>
</dbReference>
<feature type="transmembrane region" description="Helical" evidence="2">
    <location>
        <begin position="45"/>
        <end position="73"/>
    </location>
</feature>
<dbReference type="Pfam" id="PF01595">
    <property type="entry name" value="CNNM"/>
    <property type="match status" value="1"/>
</dbReference>
<keyword evidence="2" id="KW-0472">Membrane</keyword>
<keyword evidence="2" id="KW-0812">Transmembrane</keyword>
<evidence type="ECO:0000256" key="2">
    <source>
        <dbReference type="SAM" id="Phobius"/>
    </source>
</evidence>
<dbReference type="AlphaFoldDB" id="A0A2S4Q2B5"/>
<dbReference type="PANTHER" id="PTHR12064:SF97">
    <property type="entry name" value="METAL TRANSPORTER CNNM-5"/>
    <property type="match status" value="1"/>
</dbReference>
<protein>
    <recommendedName>
        <fullName evidence="3">CNNM transmembrane domain-containing protein</fullName>
    </recommendedName>
</protein>
<feature type="non-terminal residue" evidence="4">
    <location>
        <position position="773"/>
    </location>
</feature>
<organism evidence="4 5">
    <name type="scientific">Erysiphe pulchra</name>
    <dbReference type="NCBI Taxonomy" id="225359"/>
    <lineage>
        <taxon>Eukaryota</taxon>
        <taxon>Fungi</taxon>
        <taxon>Dikarya</taxon>
        <taxon>Ascomycota</taxon>
        <taxon>Pezizomycotina</taxon>
        <taxon>Leotiomycetes</taxon>
        <taxon>Erysiphales</taxon>
        <taxon>Erysiphaceae</taxon>
        <taxon>Erysiphe</taxon>
    </lineage>
</organism>
<feature type="domain" description="CNNM transmembrane" evidence="3">
    <location>
        <begin position="51"/>
        <end position="217"/>
    </location>
</feature>
<evidence type="ECO:0000313" key="4">
    <source>
        <dbReference type="EMBL" id="POS88398.1"/>
    </source>
</evidence>
<evidence type="ECO:0000313" key="5">
    <source>
        <dbReference type="Proteomes" id="UP000237438"/>
    </source>
</evidence>
<dbReference type="Proteomes" id="UP000237438">
    <property type="component" value="Unassembled WGS sequence"/>
</dbReference>
<dbReference type="EMBL" id="PEDP01000004">
    <property type="protein sequence ID" value="POS88398.1"/>
    <property type="molecule type" value="Genomic_DNA"/>
</dbReference>
<keyword evidence="1" id="KW-0677">Repeat</keyword>
<proteinExistence type="predicted"/>
<feature type="transmembrane region" description="Helical" evidence="2">
    <location>
        <begin position="135"/>
        <end position="158"/>
    </location>
</feature>
<feature type="transmembrane region" description="Helical" evidence="2">
    <location>
        <begin position="104"/>
        <end position="123"/>
    </location>
</feature>
<keyword evidence="5" id="KW-1185">Reference proteome</keyword>
<reference evidence="4 5" key="1">
    <citation type="submission" date="2017-10" db="EMBL/GenBank/DDBJ databases">
        <title>Development of genomic resources for the powdery mildew, Erysiphe pulchra.</title>
        <authorList>
            <person name="Wadl P.A."/>
            <person name="Mack B.M."/>
            <person name="Moore G."/>
            <person name="Beltz S.B."/>
        </authorList>
    </citation>
    <scope>NUCLEOTIDE SEQUENCE [LARGE SCALE GENOMIC DNA]</scope>
    <source>
        <strain evidence="4">Cflorida</strain>
    </source>
</reference>
<dbReference type="GO" id="GO:0030026">
    <property type="term" value="P:intracellular manganese ion homeostasis"/>
    <property type="evidence" value="ECO:0007669"/>
    <property type="project" value="TreeGrafter"/>
</dbReference>
<evidence type="ECO:0000256" key="1">
    <source>
        <dbReference type="ARBA" id="ARBA00022737"/>
    </source>
</evidence>